<protein>
    <submittedName>
        <fullName evidence="1">Uncharacterized protein</fullName>
    </submittedName>
</protein>
<evidence type="ECO:0000313" key="2">
    <source>
        <dbReference type="Proteomes" id="UP000607653"/>
    </source>
</evidence>
<sequence>MVWVFRCHSQKTELKPMVPSLCEKVKESERGRGRFREKGIIEF</sequence>
<reference evidence="1 2" key="1">
    <citation type="journal article" date="2020" name="Mol. Biol. Evol.">
        <title>Distinct Expression and Methylation Patterns for Genes with Different Fates following a Single Whole-Genome Duplication in Flowering Plants.</title>
        <authorList>
            <person name="Shi T."/>
            <person name="Rahmani R.S."/>
            <person name="Gugger P.F."/>
            <person name="Wang M."/>
            <person name="Li H."/>
            <person name="Zhang Y."/>
            <person name="Li Z."/>
            <person name="Wang Q."/>
            <person name="Van de Peer Y."/>
            <person name="Marchal K."/>
            <person name="Chen J."/>
        </authorList>
    </citation>
    <scope>NUCLEOTIDE SEQUENCE [LARGE SCALE GENOMIC DNA]</scope>
    <source>
        <tissue evidence="1">Leaf</tissue>
    </source>
</reference>
<accession>A0A822Z8C7</accession>
<gene>
    <name evidence="1" type="ORF">HUJ06_015136</name>
</gene>
<proteinExistence type="predicted"/>
<comment type="caution">
    <text evidence="1">The sequence shown here is derived from an EMBL/GenBank/DDBJ whole genome shotgun (WGS) entry which is preliminary data.</text>
</comment>
<organism evidence="1 2">
    <name type="scientific">Nelumbo nucifera</name>
    <name type="common">Sacred lotus</name>
    <dbReference type="NCBI Taxonomy" id="4432"/>
    <lineage>
        <taxon>Eukaryota</taxon>
        <taxon>Viridiplantae</taxon>
        <taxon>Streptophyta</taxon>
        <taxon>Embryophyta</taxon>
        <taxon>Tracheophyta</taxon>
        <taxon>Spermatophyta</taxon>
        <taxon>Magnoliopsida</taxon>
        <taxon>Proteales</taxon>
        <taxon>Nelumbonaceae</taxon>
        <taxon>Nelumbo</taxon>
    </lineage>
</organism>
<name>A0A822Z8C7_NELNU</name>
<dbReference type="Proteomes" id="UP000607653">
    <property type="component" value="Unassembled WGS sequence"/>
</dbReference>
<evidence type="ECO:0000313" key="1">
    <source>
        <dbReference type="EMBL" id="DAD40813.1"/>
    </source>
</evidence>
<dbReference type="EMBL" id="DUZY01000005">
    <property type="protein sequence ID" value="DAD40813.1"/>
    <property type="molecule type" value="Genomic_DNA"/>
</dbReference>
<dbReference type="AlphaFoldDB" id="A0A822Z8C7"/>
<keyword evidence="2" id="KW-1185">Reference proteome</keyword>